<organism evidence="2 3">
    <name type="scientific">Haloferula luteola</name>
    <dbReference type="NCBI Taxonomy" id="595692"/>
    <lineage>
        <taxon>Bacteria</taxon>
        <taxon>Pseudomonadati</taxon>
        <taxon>Verrucomicrobiota</taxon>
        <taxon>Verrucomicrobiia</taxon>
        <taxon>Verrucomicrobiales</taxon>
        <taxon>Verrucomicrobiaceae</taxon>
        <taxon>Haloferula</taxon>
    </lineage>
</organism>
<dbReference type="AlphaFoldDB" id="A0A840V3F0"/>
<sequence>MFEHSMEGRRMLAVSVFTVASTRGKRTFRPLGEWGSGMIGAGAWAGMEVAAEGSRAIPGKGARHPERAQTDCPTKLEKA</sequence>
<name>A0A840V3F0_9BACT</name>
<dbReference type="EMBL" id="JACHFD010000002">
    <property type="protein sequence ID" value="MBB5350184.1"/>
    <property type="molecule type" value="Genomic_DNA"/>
</dbReference>
<protein>
    <submittedName>
        <fullName evidence="2">Uncharacterized protein</fullName>
    </submittedName>
</protein>
<proteinExistence type="predicted"/>
<dbReference type="Proteomes" id="UP000557717">
    <property type="component" value="Unassembled WGS sequence"/>
</dbReference>
<gene>
    <name evidence="2" type="ORF">HNR46_000408</name>
</gene>
<evidence type="ECO:0000313" key="3">
    <source>
        <dbReference type="Proteomes" id="UP000557717"/>
    </source>
</evidence>
<feature type="compositionally biased region" description="Basic and acidic residues" evidence="1">
    <location>
        <begin position="63"/>
        <end position="79"/>
    </location>
</feature>
<evidence type="ECO:0000313" key="2">
    <source>
        <dbReference type="EMBL" id="MBB5350184.1"/>
    </source>
</evidence>
<comment type="caution">
    <text evidence="2">The sequence shown here is derived from an EMBL/GenBank/DDBJ whole genome shotgun (WGS) entry which is preliminary data.</text>
</comment>
<accession>A0A840V3F0</accession>
<evidence type="ECO:0000256" key="1">
    <source>
        <dbReference type="SAM" id="MobiDB-lite"/>
    </source>
</evidence>
<reference evidence="2 3" key="1">
    <citation type="submission" date="2020-08" db="EMBL/GenBank/DDBJ databases">
        <title>Genomic Encyclopedia of Type Strains, Phase IV (KMG-IV): sequencing the most valuable type-strain genomes for metagenomic binning, comparative biology and taxonomic classification.</title>
        <authorList>
            <person name="Goeker M."/>
        </authorList>
    </citation>
    <scope>NUCLEOTIDE SEQUENCE [LARGE SCALE GENOMIC DNA]</scope>
    <source>
        <strain evidence="2 3">YC6886</strain>
    </source>
</reference>
<feature type="region of interest" description="Disordered" evidence="1">
    <location>
        <begin position="55"/>
        <end position="79"/>
    </location>
</feature>
<keyword evidence="3" id="KW-1185">Reference proteome</keyword>